<sequence length="214" mass="23969">MRMRLIESIKRHPPKFFAGTGASVQLDETYLRESFKGNHTRGRFRFPRGARHRVISASKRGLSKEQICVMTGVADDSSAFLSMSGWGVISKNRALTALDGKIARGTYAVADQASAYPGAMEALGVAFTRTKAEAHAINHVNTLRSLFDGFMACLPGVSPKRLNEYLTWFLWRRTFHQNQADVTARQVNVTPCDNTVRDWAHVLLPYMDYWGEAA</sequence>
<dbReference type="InterPro" id="IPR024445">
    <property type="entry name" value="Tnp_ISXO2-like"/>
</dbReference>
<dbReference type="SMART" id="SM01126">
    <property type="entry name" value="DDE_Tnp_IS1595"/>
    <property type="match status" value="1"/>
</dbReference>
<proteinExistence type="predicted"/>
<name>E0Q762_9BIFI</name>
<organism evidence="2 3">
    <name type="scientific">Bifidobacterium dentium ATCC 27679</name>
    <dbReference type="NCBI Taxonomy" id="871562"/>
    <lineage>
        <taxon>Bacteria</taxon>
        <taxon>Bacillati</taxon>
        <taxon>Actinomycetota</taxon>
        <taxon>Actinomycetes</taxon>
        <taxon>Bifidobacteriales</taxon>
        <taxon>Bifidobacteriaceae</taxon>
        <taxon>Bifidobacterium</taxon>
    </lineage>
</organism>
<gene>
    <name evidence="2" type="ORF">HMPREF0168_0970</name>
</gene>
<dbReference type="EMBL" id="AEEQ01000009">
    <property type="protein sequence ID" value="EFM41577.1"/>
    <property type="molecule type" value="Genomic_DNA"/>
</dbReference>
<evidence type="ECO:0000313" key="3">
    <source>
        <dbReference type="Proteomes" id="UP000003323"/>
    </source>
</evidence>
<dbReference type="Proteomes" id="UP000003323">
    <property type="component" value="Unassembled WGS sequence"/>
</dbReference>
<dbReference type="AlphaFoldDB" id="E0Q762"/>
<reference evidence="2 3" key="1">
    <citation type="submission" date="2010-08" db="EMBL/GenBank/DDBJ databases">
        <authorList>
            <person name="Muzny D."/>
            <person name="Qin X."/>
            <person name="Deng J."/>
            <person name="Jiang H."/>
            <person name="Liu Y."/>
            <person name="Qu J."/>
            <person name="Song X.-Z."/>
            <person name="Zhang L."/>
            <person name="Thornton R."/>
            <person name="Coyle M."/>
            <person name="Francisco L."/>
            <person name="Jackson L."/>
            <person name="Javaid M."/>
            <person name="Korchina V."/>
            <person name="Kovar C."/>
            <person name="Mata R."/>
            <person name="Mathew T."/>
            <person name="Ngo R."/>
            <person name="Nguyen L."/>
            <person name="Nguyen N."/>
            <person name="Okwuonu G."/>
            <person name="Ongeri F."/>
            <person name="Pham C."/>
            <person name="Simmons D."/>
            <person name="Wilczek-Boney K."/>
            <person name="Hale W."/>
            <person name="Jakkamsetti A."/>
            <person name="Pham P."/>
            <person name="Ruth R."/>
            <person name="San Lucas F."/>
            <person name="Warren J."/>
            <person name="Zhang J."/>
            <person name="Zhao Z."/>
            <person name="Zhou C."/>
            <person name="Zhu D."/>
            <person name="Lee S."/>
            <person name="Bess C."/>
            <person name="Blankenburg K."/>
            <person name="Forbes L."/>
            <person name="Fu Q."/>
            <person name="Gubbala S."/>
            <person name="Hirani K."/>
            <person name="Jayaseelan J.C."/>
            <person name="Lara F."/>
            <person name="Munidasa M."/>
            <person name="Palculict T."/>
            <person name="Patil S."/>
            <person name="Pu L.-L."/>
            <person name="Saada N."/>
            <person name="Tang L."/>
            <person name="Weissenberger G."/>
            <person name="Zhu Y."/>
            <person name="Hemphill L."/>
            <person name="Shang Y."/>
            <person name="Youmans B."/>
            <person name="Ayvaz T."/>
            <person name="Ross M."/>
            <person name="Santibanez J."/>
            <person name="Aqrawi P."/>
            <person name="Gross S."/>
            <person name="Joshi V."/>
            <person name="Fowler G."/>
            <person name="Nazareth L."/>
            <person name="Reid J."/>
            <person name="Worley K."/>
            <person name="Petrosino J."/>
            <person name="Highlander S."/>
            <person name="Gibbs R."/>
        </authorList>
    </citation>
    <scope>NUCLEOTIDE SEQUENCE [LARGE SCALE GENOMIC DNA]</scope>
    <source>
        <strain evidence="2 3">ATCC 27679</strain>
    </source>
</reference>
<evidence type="ECO:0000259" key="1">
    <source>
        <dbReference type="SMART" id="SM01126"/>
    </source>
</evidence>
<dbReference type="HOGENOM" id="CLU_1286701_0_0_11"/>
<comment type="caution">
    <text evidence="2">The sequence shown here is derived from an EMBL/GenBank/DDBJ whole genome shotgun (WGS) entry which is preliminary data.</text>
</comment>
<accession>E0Q762</accession>
<evidence type="ECO:0000313" key="2">
    <source>
        <dbReference type="EMBL" id="EFM41577.1"/>
    </source>
</evidence>
<protein>
    <recommendedName>
        <fullName evidence="1">ISXO2-like transposase domain-containing protein</fullName>
    </recommendedName>
</protein>
<feature type="domain" description="ISXO2-like transposase" evidence="1">
    <location>
        <begin position="16"/>
        <end position="174"/>
    </location>
</feature>